<evidence type="ECO:0000259" key="16">
    <source>
        <dbReference type="SMART" id="SM01011"/>
    </source>
</evidence>
<evidence type="ECO:0000313" key="17">
    <source>
        <dbReference type="Proteomes" id="UP000189703"/>
    </source>
</evidence>
<dbReference type="InterPro" id="IPR052433">
    <property type="entry name" value="X-Pro_dipept-like"/>
</dbReference>
<evidence type="ECO:0000256" key="6">
    <source>
        <dbReference type="ARBA" id="ARBA00022997"/>
    </source>
</evidence>
<keyword evidence="17" id="KW-1185">Reference proteome</keyword>
<evidence type="ECO:0000256" key="11">
    <source>
        <dbReference type="ARBA" id="ARBA00044141"/>
    </source>
</evidence>
<evidence type="ECO:0000256" key="15">
    <source>
        <dbReference type="ARBA" id="ARBA00048994"/>
    </source>
</evidence>
<gene>
    <name evidence="18 19" type="primary">LOC104600769</name>
</gene>
<dbReference type="InterPro" id="IPR029149">
    <property type="entry name" value="Creatin/AminoP/Spt16_N"/>
</dbReference>
<keyword evidence="5" id="KW-0378">Hydrolase</keyword>
<evidence type="ECO:0000256" key="12">
    <source>
        <dbReference type="ARBA" id="ARBA00044252"/>
    </source>
</evidence>
<dbReference type="GO" id="GO:0030145">
    <property type="term" value="F:manganese ion binding"/>
    <property type="evidence" value="ECO:0007669"/>
    <property type="project" value="InterPro"/>
</dbReference>
<evidence type="ECO:0000313" key="18">
    <source>
        <dbReference type="RefSeq" id="XP_010262206.1"/>
    </source>
</evidence>
<evidence type="ECO:0000256" key="13">
    <source>
        <dbReference type="ARBA" id="ARBA00044284"/>
    </source>
</evidence>
<dbReference type="GO" id="GO:0006508">
    <property type="term" value="P:proteolysis"/>
    <property type="evidence" value="ECO:0000318"/>
    <property type="project" value="GO_Central"/>
</dbReference>
<dbReference type="STRING" id="4432.A0A1U8A4X8"/>
<evidence type="ECO:0000313" key="19">
    <source>
        <dbReference type="RefSeq" id="XP_010262207.1"/>
    </source>
</evidence>
<keyword evidence="3" id="KW-0645">Protease</keyword>
<evidence type="ECO:0000256" key="5">
    <source>
        <dbReference type="ARBA" id="ARBA00022801"/>
    </source>
</evidence>
<keyword evidence="4" id="KW-0479">Metal-binding</keyword>
<feature type="domain" description="Aminopeptidase P N-terminal" evidence="16">
    <location>
        <begin position="12"/>
        <end position="156"/>
    </location>
</feature>
<dbReference type="GO" id="GO:0070006">
    <property type="term" value="F:metalloaminopeptidase activity"/>
    <property type="evidence" value="ECO:0007669"/>
    <property type="project" value="InterPro"/>
</dbReference>
<dbReference type="RefSeq" id="XP_010262207.1">
    <property type="nucleotide sequence ID" value="XM_010263905.2"/>
</dbReference>
<evidence type="ECO:0000256" key="14">
    <source>
        <dbReference type="ARBA" id="ARBA00044351"/>
    </source>
</evidence>
<dbReference type="PANTHER" id="PTHR48480">
    <property type="match status" value="1"/>
</dbReference>
<accession>A0A1U8A4X8</accession>
<dbReference type="SMART" id="SM01011">
    <property type="entry name" value="AMP_N"/>
    <property type="match status" value="1"/>
</dbReference>
<dbReference type="SUPFAM" id="SSF55920">
    <property type="entry name" value="Creatinase/aminopeptidase"/>
    <property type="match status" value="1"/>
</dbReference>
<evidence type="ECO:0000256" key="8">
    <source>
        <dbReference type="ARBA" id="ARBA00023211"/>
    </source>
</evidence>
<protein>
    <recommendedName>
        <fullName evidence="11">Xaa-Pro dipeptidase</fullName>
        <ecNumber evidence="10">3.4.13.9</ecNumber>
    </recommendedName>
    <alternativeName>
        <fullName evidence="14">Imidodipeptidase</fullName>
    </alternativeName>
    <alternativeName>
        <fullName evidence="12">Peptidase D</fullName>
    </alternativeName>
    <alternativeName>
        <fullName evidence="13">Proline dipeptidase</fullName>
    </alternativeName>
</protein>
<organism evidence="17 18">
    <name type="scientific">Nelumbo nucifera</name>
    <name type="common">Sacred lotus</name>
    <dbReference type="NCBI Taxonomy" id="4432"/>
    <lineage>
        <taxon>Eukaryota</taxon>
        <taxon>Viridiplantae</taxon>
        <taxon>Streptophyta</taxon>
        <taxon>Embryophyta</taxon>
        <taxon>Tracheophyta</taxon>
        <taxon>Spermatophyta</taxon>
        <taxon>Magnoliopsida</taxon>
        <taxon>Proteales</taxon>
        <taxon>Nelumbonaceae</taxon>
        <taxon>Nelumbo</taxon>
    </lineage>
</organism>
<evidence type="ECO:0000256" key="7">
    <source>
        <dbReference type="ARBA" id="ARBA00023049"/>
    </source>
</evidence>
<dbReference type="OMA" id="DAHALFF"/>
<comment type="similarity">
    <text evidence="9">Belongs to the peptidase M24B family. Eukaryotic-type prolidase subfamily.</text>
</comment>
<proteinExistence type="inferred from homology"/>
<sequence length="500" mass="56159">MASPSSLSPPEVPMEMHAENRAKLIKALRLHLSSSSRPLQGFVFLQGGEEQTRYCTDHIELFRQESYFAYLFGVREPGFYGAIDIATGKSFLFAPRLDADYAVWLGKIKPLSYFKEMYMVNMVCYTDEIVGVLHDHYGGSGKPLLFLLHGLNTDSNKFSKPAQLEEMEKFDTDLSTLHPILIECRIIKSDLELALIQYANDISSEAHVEVMRKARVDMKEYQLESIFLHHIYMYGGCRHCSYTCICATGDNSAVLHYGHAAAPNDRTLNDGDMALLDMGAEYHFYGSDITCSFPVNGNFTSDQLLIYNAVLKAHNTVISMMKPGVSWVNMHKLAERIILESLKIEDLILGDVDDMMVERLGAVFMPHGLGHFLGIDTHDPGGYAKGMERPKEPGLKALRTIRELQEGMVITVEPGCYFIDALLDPAMQSSNTSKFFNQEKISRFKSFGGVRIESDVYVTCNGCKNLTKCPRETWEIEAVMAGAPWPLDKIPAHTDNTRGR</sequence>
<evidence type="ECO:0000256" key="9">
    <source>
        <dbReference type="ARBA" id="ARBA00043990"/>
    </source>
</evidence>
<evidence type="ECO:0000256" key="1">
    <source>
        <dbReference type="ARBA" id="ARBA00001936"/>
    </source>
</evidence>
<dbReference type="Gene3D" id="3.90.230.10">
    <property type="entry name" value="Creatinase/methionine aminopeptidase superfamily"/>
    <property type="match status" value="1"/>
</dbReference>
<dbReference type="GO" id="GO:0008233">
    <property type="term" value="F:peptidase activity"/>
    <property type="evidence" value="ECO:0000318"/>
    <property type="project" value="GO_Central"/>
</dbReference>
<dbReference type="GO" id="GO:0102009">
    <property type="term" value="F:proline dipeptidase activity"/>
    <property type="evidence" value="ECO:0007669"/>
    <property type="project" value="UniProtKB-EC"/>
</dbReference>
<comment type="subunit">
    <text evidence="2">Homodimer.</text>
</comment>
<keyword evidence="8" id="KW-0464">Manganese</keyword>
<dbReference type="Proteomes" id="UP000189703">
    <property type="component" value="Unplaced"/>
</dbReference>
<name>A0A1U8A4X8_NELNU</name>
<evidence type="ECO:0000256" key="4">
    <source>
        <dbReference type="ARBA" id="ARBA00022723"/>
    </source>
</evidence>
<dbReference type="InterPro" id="IPR007865">
    <property type="entry name" value="Aminopep_P_N"/>
</dbReference>
<evidence type="ECO:0000256" key="10">
    <source>
        <dbReference type="ARBA" id="ARBA00044051"/>
    </source>
</evidence>
<evidence type="ECO:0000256" key="2">
    <source>
        <dbReference type="ARBA" id="ARBA00011738"/>
    </source>
</evidence>
<dbReference type="Pfam" id="PF00557">
    <property type="entry name" value="Peptidase_M24"/>
    <property type="match status" value="1"/>
</dbReference>
<dbReference type="GeneID" id="104600769"/>
<dbReference type="PANTHER" id="PTHR48480:SF2">
    <property type="entry name" value="PEPTIDASE D"/>
    <property type="match status" value="1"/>
</dbReference>
<dbReference type="RefSeq" id="XP_010262206.1">
    <property type="nucleotide sequence ID" value="XM_010263904.2"/>
</dbReference>
<comment type="cofactor">
    <cofactor evidence="1">
        <name>Mn(2+)</name>
        <dbReference type="ChEBI" id="CHEBI:29035"/>
    </cofactor>
</comment>
<dbReference type="KEGG" id="nnu:104600769"/>
<dbReference type="SUPFAM" id="SSF53092">
    <property type="entry name" value="Creatinase/prolidase N-terminal domain"/>
    <property type="match status" value="1"/>
</dbReference>
<dbReference type="OrthoDB" id="10261878at2759"/>
<dbReference type="CDD" id="cd01087">
    <property type="entry name" value="Prolidase"/>
    <property type="match status" value="1"/>
</dbReference>
<dbReference type="Pfam" id="PF05195">
    <property type="entry name" value="AMP_N"/>
    <property type="match status" value="1"/>
</dbReference>
<keyword evidence="6" id="KW-0224">Dipeptidase</keyword>
<dbReference type="InterPro" id="IPR000994">
    <property type="entry name" value="Pept_M24"/>
</dbReference>
<dbReference type="AlphaFoldDB" id="A0A1U8A4X8"/>
<keyword evidence="7" id="KW-0482">Metalloprotease</keyword>
<dbReference type="FunFam" id="3.90.230.10:FF:000002">
    <property type="entry name" value="Xaa-Pro aminopeptidase 3"/>
    <property type="match status" value="1"/>
</dbReference>
<reference evidence="18 19" key="1">
    <citation type="submission" date="2025-04" db="UniProtKB">
        <authorList>
            <consortium name="RefSeq"/>
        </authorList>
    </citation>
    <scope>IDENTIFICATION</scope>
</reference>
<dbReference type="eggNOG" id="KOG2737">
    <property type="taxonomic scope" value="Eukaryota"/>
</dbReference>
<dbReference type="EC" id="3.4.13.9" evidence="10"/>
<dbReference type="Gene3D" id="3.40.350.10">
    <property type="entry name" value="Creatinase/prolidase N-terminal domain"/>
    <property type="match status" value="1"/>
</dbReference>
<comment type="catalytic activity">
    <reaction evidence="15">
        <text>Xaa-L-Pro dipeptide + H2O = an L-alpha-amino acid + L-proline</text>
        <dbReference type="Rhea" id="RHEA:76407"/>
        <dbReference type="ChEBI" id="CHEBI:15377"/>
        <dbReference type="ChEBI" id="CHEBI:59869"/>
        <dbReference type="ChEBI" id="CHEBI:60039"/>
        <dbReference type="ChEBI" id="CHEBI:195196"/>
        <dbReference type="EC" id="3.4.13.9"/>
    </reaction>
</comment>
<evidence type="ECO:0000256" key="3">
    <source>
        <dbReference type="ARBA" id="ARBA00022670"/>
    </source>
</evidence>
<dbReference type="InterPro" id="IPR036005">
    <property type="entry name" value="Creatinase/aminopeptidase-like"/>
</dbReference>